<dbReference type="InterPro" id="IPR013324">
    <property type="entry name" value="RNA_pol_sigma_r3/r4-like"/>
</dbReference>
<sequence length="174" mass="19848">MTAGLDGDAAAYRMLLERLSQHLRSYYRGRLSRVGRGDFEAEDLLQETLLAIHTRRHTYDRAEFFTPWMHAIARYKLIDYLRHTNSSYRDVPLEDAGELTSHADHDGVESSIDLRRLMARLPVKMQQAIKYVKLDGLSVAEAARRSGMTESAVKISIHRGLKALSAVIRPEHKT</sequence>
<evidence type="ECO:0000259" key="7">
    <source>
        <dbReference type="Pfam" id="PF08281"/>
    </source>
</evidence>
<dbReference type="GO" id="GO:0006352">
    <property type="term" value="P:DNA-templated transcription initiation"/>
    <property type="evidence" value="ECO:0007669"/>
    <property type="project" value="InterPro"/>
</dbReference>
<evidence type="ECO:0000259" key="6">
    <source>
        <dbReference type="Pfam" id="PF04542"/>
    </source>
</evidence>
<feature type="domain" description="RNA polymerase sigma factor 70 region 4 type 2" evidence="7">
    <location>
        <begin position="113"/>
        <end position="164"/>
    </location>
</feature>
<dbReference type="InterPro" id="IPR007627">
    <property type="entry name" value="RNA_pol_sigma70_r2"/>
</dbReference>
<evidence type="ECO:0000256" key="1">
    <source>
        <dbReference type="ARBA" id="ARBA00010641"/>
    </source>
</evidence>
<dbReference type="PANTHER" id="PTHR43133:SF58">
    <property type="entry name" value="ECF RNA POLYMERASE SIGMA FACTOR SIGD"/>
    <property type="match status" value="1"/>
</dbReference>
<dbReference type="GO" id="GO:0003677">
    <property type="term" value="F:DNA binding"/>
    <property type="evidence" value="ECO:0007669"/>
    <property type="project" value="UniProtKB-KW"/>
</dbReference>
<feature type="domain" description="RNA polymerase sigma-70 region 2" evidence="6">
    <location>
        <begin position="18"/>
        <end position="84"/>
    </location>
</feature>
<dbReference type="Proteomes" id="UP000190092">
    <property type="component" value="Unassembled WGS sequence"/>
</dbReference>
<dbReference type="PANTHER" id="PTHR43133">
    <property type="entry name" value="RNA POLYMERASE ECF-TYPE SIGMA FACTO"/>
    <property type="match status" value="1"/>
</dbReference>
<name>A0A1T4SJS5_9HYPH</name>
<dbReference type="Gene3D" id="1.10.10.10">
    <property type="entry name" value="Winged helix-like DNA-binding domain superfamily/Winged helix DNA-binding domain"/>
    <property type="match status" value="1"/>
</dbReference>
<keyword evidence="5" id="KW-0804">Transcription</keyword>
<dbReference type="InterPro" id="IPR013325">
    <property type="entry name" value="RNA_pol_sigma_r2"/>
</dbReference>
<dbReference type="NCBIfam" id="NF009191">
    <property type="entry name" value="PRK12539.1"/>
    <property type="match status" value="1"/>
</dbReference>
<protein>
    <submittedName>
        <fullName evidence="8">RNA polymerase sigma-70 factor, ECF subfamily</fullName>
    </submittedName>
</protein>
<evidence type="ECO:0000256" key="4">
    <source>
        <dbReference type="ARBA" id="ARBA00023125"/>
    </source>
</evidence>
<organism evidence="8 9">
    <name type="scientific">Enhydrobacter aerosaccus</name>
    <dbReference type="NCBI Taxonomy" id="225324"/>
    <lineage>
        <taxon>Bacteria</taxon>
        <taxon>Pseudomonadati</taxon>
        <taxon>Pseudomonadota</taxon>
        <taxon>Alphaproteobacteria</taxon>
        <taxon>Hyphomicrobiales</taxon>
        <taxon>Enhydrobacter</taxon>
    </lineage>
</organism>
<keyword evidence="3" id="KW-0731">Sigma factor</keyword>
<proteinExistence type="inferred from homology"/>
<evidence type="ECO:0000256" key="3">
    <source>
        <dbReference type="ARBA" id="ARBA00023082"/>
    </source>
</evidence>
<evidence type="ECO:0000256" key="5">
    <source>
        <dbReference type="ARBA" id="ARBA00023163"/>
    </source>
</evidence>
<dbReference type="STRING" id="225324.SAMN02745126_04799"/>
<gene>
    <name evidence="8" type="ORF">SAMN02745126_04799</name>
</gene>
<evidence type="ECO:0000313" key="8">
    <source>
        <dbReference type="EMBL" id="SKA28540.1"/>
    </source>
</evidence>
<keyword evidence="9" id="KW-1185">Reference proteome</keyword>
<dbReference type="Pfam" id="PF08281">
    <property type="entry name" value="Sigma70_r4_2"/>
    <property type="match status" value="1"/>
</dbReference>
<keyword evidence="4" id="KW-0238">DNA-binding</keyword>
<dbReference type="InterPro" id="IPR039425">
    <property type="entry name" value="RNA_pol_sigma-70-like"/>
</dbReference>
<evidence type="ECO:0000313" key="9">
    <source>
        <dbReference type="Proteomes" id="UP000190092"/>
    </source>
</evidence>
<accession>A0A1T4SJS5</accession>
<dbReference type="EMBL" id="FUWJ01000008">
    <property type="protein sequence ID" value="SKA28540.1"/>
    <property type="molecule type" value="Genomic_DNA"/>
</dbReference>
<dbReference type="Pfam" id="PF04542">
    <property type="entry name" value="Sigma70_r2"/>
    <property type="match status" value="1"/>
</dbReference>
<dbReference type="Gene3D" id="1.10.1740.10">
    <property type="match status" value="1"/>
</dbReference>
<dbReference type="SUPFAM" id="SSF88659">
    <property type="entry name" value="Sigma3 and sigma4 domains of RNA polymerase sigma factors"/>
    <property type="match status" value="1"/>
</dbReference>
<reference evidence="9" key="1">
    <citation type="submission" date="2017-02" db="EMBL/GenBank/DDBJ databases">
        <authorList>
            <person name="Varghese N."/>
            <person name="Submissions S."/>
        </authorList>
    </citation>
    <scope>NUCLEOTIDE SEQUENCE [LARGE SCALE GENOMIC DNA]</scope>
    <source>
        <strain evidence="9">ATCC 27094</strain>
    </source>
</reference>
<dbReference type="AlphaFoldDB" id="A0A1T4SJS5"/>
<dbReference type="SUPFAM" id="SSF88946">
    <property type="entry name" value="Sigma2 domain of RNA polymerase sigma factors"/>
    <property type="match status" value="1"/>
</dbReference>
<dbReference type="InterPro" id="IPR013249">
    <property type="entry name" value="RNA_pol_sigma70_r4_t2"/>
</dbReference>
<comment type="similarity">
    <text evidence="1">Belongs to the sigma-70 factor family. ECF subfamily.</text>
</comment>
<dbReference type="NCBIfam" id="TIGR02937">
    <property type="entry name" value="sigma70-ECF"/>
    <property type="match status" value="1"/>
</dbReference>
<dbReference type="GO" id="GO:0016987">
    <property type="term" value="F:sigma factor activity"/>
    <property type="evidence" value="ECO:0007669"/>
    <property type="project" value="UniProtKB-KW"/>
</dbReference>
<dbReference type="InterPro" id="IPR014284">
    <property type="entry name" value="RNA_pol_sigma-70_dom"/>
</dbReference>
<dbReference type="InterPro" id="IPR036388">
    <property type="entry name" value="WH-like_DNA-bd_sf"/>
</dbReference>
<evidence type="ECO:0000256" key="2">
    <source>
        <dbReference type="ARBA" id="ARBA00023015"/>
    </source>
</evidence>
<keyword evidence="2" id="KW-0805">Transcription regulation</keyword>